<feature type="region of interest" description="Disordered" evidence="2">
    <location>
        <begin position="1"/>
        <end position="30"/>
    </location>
</feature>
<sequence length="382" mass="44021">MQLAPYAAQQSSSRGRRFAEESPQYRSDYQRDRDRIIHSSAFRRLEYKTQVFVNHEGDMFRTRLTHSIEVAQLSRSIARILELNEDLSETIALAHDLGHTPFGHAGQDALNACMKDYGGFEHNLQSLRTVDKLEQSYADFIGLNLTFESREGILKHCSVKNAKQLGDVGERFLNKKHASLEAQTVNLADEIAYNNHDVDDGLRSGLINIEQLLEIHLFKEQFDVVSKQYPGLQDRRRIHEIIRRMINRQVVDLIDTTKKNLQQTIPDSIDSVRNSTNELAHFSPEMLEMNLQLKQFLRTQMYTHYRVHRMSAKAAHIIQQLFTAFLSDPKLLNPKYQKIVTEKERKNAELGKARAVADYIAGMTDRYAIAEYGKIFNPAELT</sequence>
<dbReference type="InterPro" id="IPR003607">
    <property type="entry name" value="HD/PDEase_dom"/>
</dbReference>
<dbReference type="InterPro" id="IPR006674">
    <property type="entry name" value="HD_domain"/>
</dbReference>
<proteinExistence type="inferred from homology"/>
<evidence type="ECO:0000256" key="2">
    <source>
        <dbReference type="SAM" id="MobiDB-lite"/>
    </source>
</evidence>
<dbReference type="SUPFAM" id="SSF109604">
    <property type="entry name" value="HD-domain/PDEase-like"/>
    <property type="match status" value="1"/>
</dbReference>
<dbReference type="FunFam" id="1.10.3210.10:FF:000024">
    <property type="entry name" value="Deoxyguanosinetriphosphate triphosphohydrolase-like protein"/>
    <property type="match status" value="1"/>
</dbReference>
<evidence type="ECO:0000256" key="1">
    <source>
        <dbReference type="ARBA" id="ARBA00022801"/>
    </source>
</evidence>
<dbReference type="InterPro" id="IPR026875">
    <property type="entry name" value="PHydrolase_assoc_dom"/>
</dbReference>
<dbReference type="Pfam" id="PF13286">
    <property type="entry name" value="HD_assoc"/>
    <property type="match status" value="1"/>
</dbReference>
<dbReference type="CDD" id="cd00077">
    <property type="entry name" value="HDc"/>
    <property type="match status" value="1"/>
</dbReference>
<dbReference type="PANTHER" id="PTHR11373">
    <property type="entry name" value="DEOXYNUCLEOSIDE TRIPHOSPHATE TRIPHOSPHOHYDROLASE"/>
    <property type="match status" value="1"/>
</dbReference>
<dbReference type="HAMAP" id="MF_01212">
    <property type="entry name" value="dGTPase_type2"/>
    <property type="match status" value="1"/>
</dbReference>
<dbReference type="InterPro" id="IPR023023">
    <property type="entry name" value="dNTPase_2"/>
</dbReference>
<dbReference type="GO" id="GO:0006203">
    <property type="term" value="P:dGTP catabolic process"/>
    <property type="evidence" value="ECO:0007669"/>
    <property type="project" value="TreeGrafter"/>
</dbReference>
<dbReference type="PROSITE" id="PS51831">
    <property type="entry name" value="HD"/>
    <property type="match status" value="1"/>
</dbReference>
<dbReference type="PANTHER" id="PTHR11373:SF43">
    <property type="entry name" value="DEOXYGUANOSINETRIPHOSPHATE TRIPHOSPHOHYDROLASE-LIKE PROTEIN"/>
    <property type="match status" value="1"/>
</dbReference>
<dbReference type="NCBIfam" id="TIGR01353">
    <property type="entry name" value="dGTP_triPase"/>
    <property type="match status" value="1"/>
</dbReference>
<evidence type="ECO:0000259" key="3">
    <source>
        <dbReference type="PROSITE" id="PS51831"/>
    </source>
</evidence>
<organism evidence="4">
    <name type="scientific">hydrothermal vent metagenome</name>
    <dbReference type="NCBI Taxonomy" id="652676"/>
    <lineage>
        <taxon>unclassified sequences</taxon>
        <taxon>metagenomes</taxon>
        <taxon>ecological metagenomes</taxon>
    </lineage>
</organism>
<evidence type="ECO:0000313" key="4">
    <source>
        <dbReference type="EMBL" id="VAW95173.1"/>
    </source>
</evidence>
<dbReference type="EMBL" id="UOFT01000042">
    <property type="protein sequence ID" value="VAW95173.1"/>
    <property type="molecule type" value="Genomic_DNA"/>
</dbReference>
<reference evidence="4" key="1">
    <citation type="submission" date="2018-06" db="EMBL/GenBank/DDBJ databases">
        <authorList>
            <person name="Zhirakovskaya E."/>
        </authorList>
    </citation>
    <scope>NUCLEOTIDE SEQUENCE</scope>
</reference>
<dbReference type="NCBIfam" id="NF002326">
    <property type="entry name" value="PRK01286.1-1"/>
    <property type="match status" value="1"/>
</dbReference>
<protein>
    <submittedName>
        <fullName evidence="4">DNTP triphosphohydrolase, broad substrate specificity</fullName>
    </submittedName>
</protein>
<dbReference type="InterPro" id="IPR050135">
    <property type="entry name" value="dGTPase-like"/>
</dbReference>
<keyword evidence="1 4" id="KW-0378">Hydrolase</keyword>
<dbReference type="AlphaFoldDB" id="A0A3B1A4Y7"/>
<dbReference type="Gene3D" id="1.10.3210.10">
    <property type="entry name" value="Hypothetical protein af1432"/>
    <property type="match status" value="1"/>
</dbReference>
<dbReference type="SMART" id="SM00471">
    <property type="entry name" value="HDc"/>
    <property type="match status" value="1"/>
</dbReference>
<dbReference type="Pfam" id="PF01966">
    <property type="entry name" value="HD"/>
    <property type="match status" value="1"/>
</dbReference>
<feature type="domain" description="HD" evidence="3">
    <location>
        <begin position="63"/>
        <end position="194"/>
    </location>
</feature>
<gene>
    <name evidence="4" type="ORF">MNBD_GAMMA23-483</name>
</gene>
<accession>A0A3B1A4Y7</accession>
<name>A0A3B1A4Y7_9ZZZZ</name>
<dbReference type="GO" id="GO:0008832">
    <property type="term" value="F:dGTPase activity"/>
    <property type="evidence" value="ECO:0007669"/>
    <property type="project" value="TreeGrafter"/>
</dbReference>
<dbReference type="InterPro" id="IPR006261">
    <property type="entry name" value="dGTPase"/>
</dbReference>